<dbReference type="AlphaFoldDB" id="N0E0L5"/>
<evidence type="ECO:0000313" key="2">
    <source>
        <dbReference type="Proteomes" id="UP000013167"/>
    </source>
</evidence>
<dbReference type="EMBL" id="CAIZ01000048">
    <property type="protein sequence ID" value="CCH69286.1"/>
    <property type="molecule type" value="Genomic_DNA"/>
</dbReference>
<comment type="caution">
    <text evidence="1">The sequence shown here is derived from an EMBL/GenBank/DDBJ whole genome shotgun (WGS) entry which is preliminary data.</text>
</comment>
<proteinExistence type="predicted"/>
<gene>
    <name evidence="1" type="ORF">BN10_1410008</name>
</gene>
<dbReference type="Proteomes" id="UP000013167">
    <property type="component" value="Unassembled WGS sequence"/>
</dbReference>
<name>N0E0L5_9MICO</name>
<sequence length="80" mass="8866">MVPNHVDEFNEDRACTGRELLDGVRSGQFLAAEQQIARVADGLGQNLVRVAEVNMGHGRHEERFGAEPPDPVDERVIVFP</sequence>
<protein>
    <submittedName>
        <fullName evidence="1">Uncharacterized protein</fullName>
    </submittedName>
</protein>
<reference evidence="1 2" key="1">
    <citation type="journal article" date="2013" name="ISME J.">
        <title>A metabolic model for members of the genus Tetrasphaera involved in enhanced biological phosphorus removal.</title>
        <authorList>
            <person name="Kristiansen R."/>
            <person name="Nguyen H.T.T."/>
            <person name="Saunders A.M."/>
            <person name="Nielsen J.L."/>
            <person name="Wimmer R."/>
            <person name="Le V.Q."/>
            <person name="McIlroy S.J."/>
            <person name="Petrovski S."/>
            <person name="Seviour R.J."/>
            <person name="Calteau A."/>
            <person name="Nielsen K.L."/>
            <person name="Nielsen P.H."/>
        </authorList>
    </citation>
    <scope>NUCLEOTIDE SEQUENCE [LARGE SCALE GENOMIC DNA]</scope>
    <source>
        <strain evidence="1 2">Lp2</strain>
    </source>
</reference>
<evidence type="ECO:0000313" key="1">
    <source>
        <dbReference type="EMBL" id="CCH69286.1"/>
    </source>
</evidence>
<keyword evidence="2" id="KW-1185">Reference proteome</keyword>
<accession>N0E0L5</accession>
<dbReference type="HOGENOM" id="CLU_2588552_0_0_11"/>
<organism evidence="1 2">
    <name type="scientific">Phycicoccus elongatus Lp2</name>
    <dbReference type="NCBI Taxonomy" id="1193181"/>
    <lineage>
        <taxon>Bacteria</taxon>
        <taxon>Bacillati</taxon>
        <taxon>Actinomycetota</taxon>
        <taxon>Actinomycetes</taxon>
        <taxon>Micrococcales</taxon>
        <taxon>Intrasporangiaceae</taxon>
        <taxon>Phycicoccus</taxon>
    </lineage>
</organism>